<feature type="region of interest" description="Disordered" evidence="7">
    <location>
        <begin position="1"/>
        <end position="39"/>
    </location>
</feature>
<proteinExistence type="inferred from homology"/>
<feature type="compositionally biased region" description="Low complexity" evidence="7">
    <location>
        <begin position="2094"/>
        <end position="3389"/>
    </location>
</feature>
<feature type="compositionally biased region" description="Polar residues" evidence="7">
    <location>
        <begin position="3401"/>
        <end position="3412"/>
    </location>
</feature>
<accession>A0ABD3P5G9</accession>
<sequence>MISAQSGSVGGRSIFSHQSTDNSDNRELGCDARKPAPPEGSPLRIRRGIFFALLFLLPFVIFVVIFHNRPESVRNDVPKSANISACLCEGSNGTASRDLPHSLGMVSAKSYSCLRGNSARLMKRSPLSMCLFLGDSSIFGIYQIRKLNLTHLASGSVLQVAHASSNSSSSAEIHPWATVHTSRNRALLVVQIQHLEDDWFDSTKERSIDIRGNVMIRPLTLNEGNATIDRAVNITRKIHFTAKTIATSYPFPSIACSCSATQWNEGSPDALGIVHRSNEPSVSYSCNAGNFVSKAVPTTVCLSIRGLTIQGHRLQRLLSFNVTHLITGSVIRTMYPFYEGSINSTNNSWSSIERSLDQTLWVFHLDNDLDPWIDAFLGTTFDINTAVTLEPANESTTAQQSTLSHQVVQVFRFTLQSVPLDASPNIIFQHDVGSIIRDYYTSRSTGPAVTTESTGLQVCVCDGHFDCVDDLSPLLLQNVRLCLSMRRPGIGGIESMFFQLPNGHEYPIIRMSLPQYNTEVKEYEGGGITVETTGPFGFSEGQITDLEVRGIVSSRPSNGSEPVDLKFSLSMKFSFDSNAWIRSSFRSTRIAGIDTASQRTSYSVEPSMTVQPNIQLEFCACDIDNVCFDTHVALSYLNSLIKICLSALPGYAQINITYVTMIASQLSLPSLSFEVHYNDTHKNLAYVTAPMTADFFATDHLHGLTIVGTSNIVAGGGREADAGFLVHYTLNDLVPPDDIGDYFYISFNVTEDPGPLEDIKENDPVMPSLQACKCDTNNVCDGEALLPNSPDLRLCFLASYSAIVEIVSLWVKQRDGNEQNIIRMSESQQEQTSIKKYGRGGLVIETVLPLHFFERSENLEASGIISLRPNDVSMPTNVEFNLPLHLFYENGVPAPSNFLTKSPSSTMSAVVPTYHTTSNFMGSSLPPKAAIRFDFCACSTNRICTSDDPVGVTSLNPVIRICIIANPDHAKLNVTYTKMLTSEPSHHTPNLEIQYDEVNKNMAIVTAKLPSAFFAQEHHSDFIVVGKSNIFVVGARGRAEAGFLVRYDIRPVTQSPTYFPTTTASPSVELPLGARACQCGEDSNLCSKDIPYLSFDSRGAYICVYSTPQNSELVQINMLVLEVESYGVSQVLIIDDKAVFNQVSMIIANSRTRRVHVRLPEDFFLAVLAPGHISLKGFATVKVASSDVHATPSVAEFSLGLEFVDDSTSFPAPGPFMSLLPSVSNSRPPFPETSNSPVPSLPFSSPDFPNKPLVAKATVLFDFCACDSNNVCLNQNPVRLGPMHSEIRICLFAHPNNAELNVTYTKMLYAQTSPFAPTLEVLYDEVNKNMAIVTAKLPSAFFAEEHLSDFVIVGKSNIFVVGARGRAEAGFLVKYDIRPVTQSPTYFPTTTASPSVELPLGARACQCGEDSNLCLKDIPYLGFDSRDAYICVYSTPQNSELIQINMLVLEVESYGVSQLVIVNNEVVDESSINSIDSRTQKVHLTLLQDFFLAVPAPEQIRVQGIATVKDTISDVDSSLLTAEFTLDLDLFQNMTSFPDIGTSMSVAPSLTPTLRITVAPSALPPVDSDEGLSTSNLIDSTISPTQTGIFSSSTESPSQRPTAVLTPNPAKSTENVTASSPTTQRLDPTGAPSRRQADYPTKTPTTTPSKVPTKETNKVPTTTPTRTQTEMPPLPSIATSKKPTSAPTQKLTSAQTSVAPTLKPTISNKKPTAAPTPKLAEAPTHNPTNAPTRTPTLAPAQEPTLAPANKPTSPTSAPTQKPSAAATRNQTMAPTQKPTTVPTRVPIKKLTQAPTRNPTNAITEKPTLTPSQKPITAPTKKPTSAPTPKPSAAPTNEPSMHPTQKPTTAPTSRPTAMPTDAPTRNPTNTPSGRPTLVPTPKPTMAPTKRPTSTPTRKLTIAPTQAVTRKPTMSPTTKPTLTPARPPTNKPSLAPTRNPTTFPTKKPTLVPTRNPTIAPTKKPTSVPTQKPSGEPTRKPTTVSTLTPAESPTKKPSAAPTKSPTKRPTLAPTRNPRTFPTKKPTLAPTRKPTIVPTKKPTSVPTQSAPTQKPSTLPTLAPTKSPNKSPTVSPTPTPTKKPSKDPTTSPTIPPSRSPSGSPSQSPTRSPSAGPSALPSVSPSASPSTSPSGSPSRSPSGSPSQSPSGSPSQSPSRSPSAGPSASPSVSPSASPSTSPSGLPSRSPSGSPSQSPSRSPSAGPSASPSVSPSASPSTGPSGSPSRSPSGSPSQSPSRSPSAGPSASPSVSPSASPSTSPSGSPSRSPSGSPSQSPSRSPSAGPSASPSVSPSASPSTGPSGSPSRSPSGSPSQSPSRSPSAGPSASPSVSPSASPSTGPSGSPSRSPSGSPSQSPSRSPSAGPSASPSVSPSASPSTGPSGSPSRSPSGSPSQSPSRSPSAGPSASPSVSPSASPSTGPSGSPSRSPSGSPSQSPSRSPSAGPSASPSVSPSASPSTGPSGSPSRSPSGSPSQSPSRSPSAGPSASPSVSPSASPSTGPSGSPSRSPSGSPSQSPSRSPSAGPSASPSVSPSASPSTGPSGSPSRSPSGSPSQSPSRSPSAGPSASPSVSPSASPSTGPSGSPSRSPSGSPSQSPSRSPSAGPSASPSVSPSASPSTGPSGSPSRSPSGSPSQSPSRSPSAGPSASPSVSPSASPSTGPSGSPSRSPSGSPSQSPSRSPSAGPSASPSVSPSASPSTGPSGSPSRSPSGSPSQSPSRSPSAGPSASPSVSPSASPSTGPSGSPSRSPSGSPSQSPSRSPSAGPSASPSVSPSASPSTGPSGSPSRSPSGSPSQSPSRSPSAGPSASPSVSPSASPSTSPSGSPSRSPSGSPSQSPSRSPSAGPSASPSVSPSASPSTGPSGSPSRSPSGSPSQSPSRSPSAGPSASPSVSPSASPSTSPSGSPSRSPSGSPSQSPSRSPSAGPSASPSVSPSASPSTSPSGSPSRSPSGSPSQSPSRSPSAGPSASPSVSPSASPSTGPSGSPSRSPSGSPSQSPSRSPSAGPSASPSVSPSASPSTGPSGSPSRSPSGSPSQSPSRSPSAGPSASPSVSPSASPSTSPSGSPSRSPSGSPSQSPSRSPSAGPSASPSVSPSASPSIGPSSSPSRSPSGSPSQSPSRSPSAGPSASPSVSPSASPSTGPSGSPSRSPSGSPSQSPSRSPSAGPSASPSVSPSASPSTGPSGSPSRSPSGSPSQSPSRSPSAGPSASPSVSPSASPSTSPSGSPSRSPSGSPSQSPSRSPSAGPSASPSVSPSASPSTGPSGSPSRSPSGSPSQSPSRSPSAGPSASPSVSPSASPSTGPSGSPSRSPSGSPSQSPSRSPSASPSASPSVSPSASPSTGPSGSPSRSPSGSPSQSPSRSPSAGPSASPSVSPSASPSTSPSGSPSRSPSGSPSSPVFPTLAPYVKPTTSPSNTQSWLPSVAPTPLPTDFSTAIDCGTWCLQNPSSLIGIDFYNDPAGFENGCYCLFNNGIPLVTGTYNPPFTKIKLDDVGVGPIANVSGDAHWLCYRNDDNIPPSGCVGDADCSYEQNCALDLCNAGHCAHFMQDYCCGNFICEEEDNMTSHRCSDCELLTISTPECYDCWKPTGFMFDVASSQDITIKSLRVQLWSGMNYVVVYTAPGNYADKATDPSKWTQIYRNSFVQLDGSFVTLDIGDVKMSGENNRSFYVASTGRLMAGNHSFVSDGTVTLLGPSRYVHSAGGLFGYGQDDISWVGGVTYTIAEIAEYDETLGAPFCVSFGSKCSSVDLLDGRGTVSGGNEPNRSNTIDGCIDGNYGTYHQDESIDKIVVKAGEIDGNGSEFNLEAGSRATIEATVYAYNDGSEDYADFYFATIPLGNTSWQYIGTVQPSQGGVQVLKIEYTLPCGESQAVRVNFRHFGSVGNCTNGAFSDRDDLVFSVVNAC</sequence>
<feature type="region of interest" description="Disordered" evidence="7">
    <location>
        <begin position="1561"/>
        <end position="3413"/>
    </location>
</feature>
<keyword evidence="10" id="KW-1185">Reference proteome</keyword>
<comment type="caution">
    <text evidence="9">The sequence shown here is derived from an EMBL/GenBank/DDBJ whole genome shotgun (WGS) entry which is preliminary data.</text>
</comment>
<keyword evidence="3" id="KW-0748">Sporozoite</keyword>
<evidence type="ECO:0000256" key="8">
    <source>
        <dbReference type="SAM" id="Phobius"/>
    </source>
</evidence>
<feature type="compositionally biased region" description="Polar residues" evidence="7">
    <location>
        <begin position="1571"/>
        <end position="1601"/>
    </location>
</feature>
<evidence type="ECO:0000313" key="10">
    <source>
        <dbReference type="Proteomes" id="UP001516023"/>
    </source>
</evidence>
<dbReference type="InterPro" id="IPR051860">
    <property type="entry name" value="Plasmodium_CSP_Invasion"/>
</dbReference>
<dbReference type="EMBL" id="JABMIG020000280">
    <property type="protein sequence ID" value="KAL3782646.1"/>
    <property type="molecule type" value="Genomic_DNA"/>
</dbReference>
<feature type="compositionally biased region" description="Low complexity" evidence="7">
    <location>
        <begin position="1640"/>
        <end position="1651"/>
    </location>
</feature>
<feature type="transmembrane region" description="Helical" evidence="8">
    <location>
        <begin position="48"/>
        <end position="66"/>
    </location>
</feature>
<evidence type="ECO:0000256" key="2">
    <source>
        <dbReference type="ARBA" id="ARBA00021911"/>
    </source>
</evidence>
<feature type="compositionally biased region" description="Polar residues" evidence="7">
    <location>
        <begin position="1950"/>
        <end position="1970"/>
    </location>
</feature>
<evidence type="ECO:0000256" key="7">
    <source>
        <dbReference type="SAM" id="MobiDB-lite"/>
    </source>
</evidence>
<evidence type="ECO:0000256" key="4">
    <source>
        <dbReference type="ARBA" id="ARBA00022737"/>
    </source>
</evidence>
<protein>
    <recommendedName>
        <fullName evidence="2">Circumsporozoite protein</fullName>
    </recommendedName>
</protein>
<dbReference type="PANTHER" id="PTHR44826">
    <property type="entry name" value="SPORE COAT PROTEIN SP85"/>
    <property type="match status" value="1"/>
</dbReference>
<feature type="compositionally biased region" description="Polar residues" evidence="7">
    <location>
        <begin position="1901"/>
        <end position="1919"/>
    </location>
</feature>
<keyword evidence="4" id="KW-0677">Repeat</keyword>
<feature type="compositionally biased region" description="Low complexity" evidence="7">
    <location>
        <begin position="1658"/>
        <end position="1671"/>
    </location>
</feature>
<keyword evidence="8" id="KW-1133">Transmembrane helix</keyword>
<dbReference type="PANTHER" id="PTHR44826:SF3">
    <property type="entry name" value="SPORE COAT PROTEIN SP85"/>
    <property type="match status" value="1"/>
</dbReference>
<evidence type="ECO:0000256" key="5">
    <source>
        <dbReference type="ARBA" id="ARBA00033726"/>
    </source>
</evidence>
<keyword evidence="8" id="KW-0812">Transmembrane</keyword>
<feature type="compositionally biased region" description="Polar residues" evidence="7">
    <location>
        <begin position="1977"/>
        <end position="1988"/>
    </location>
</feature>
<feature type="compositionally biased region" description="Polar residues" evidence="7">
    <location>
        <begin position="1750"/>
        <end position="1782"/>
    </location>
</feature>
<organism evidence="9 10">
    <name type="scientific">Cyclotella cryptica</name>
    <dbReference type="NCBI Taxonomy" id="29204"/>
    <lineage>
        <taxon>Eukaryota</taxon>
        <taxon>Sar</taxon>
        <taxon>Stramenopiles</taxon>
        <taxon>Ochrophyta</taxon>
        <taxon>Bacillariophyta</taxon>
        <taxon>Coscinodiscophyceae</taxon>
        <taxon>Thalassiosirophycidae</taxon>
        <taxon>Stephanodiscales</taxon>
        <taxon>Stephanodiscaceae</taxon>
        <taxon>Cyclotella</taxon>
    </lineage>
</organism>
<evidence type="ECO:0000256" key="1">
    <source>
        <dbReference type="ARBA" id="ARBA00006241"/>
    </source>
</evidence>
<evidence type="ECO:0000256" key="6">
    <source>
        <dbReference type="ARBA" id="ARBA00045806"/>
    </source>
</evidence>
<gene>
    <name evidence="9" type="ORF">HJC23_010155</name>
</gene>
<name>A0ABD3P5G9_9STRA</name>
<feature type="compositionally biased region" description="Polar residues" evidence="7">
    <location>
        <begin position="1677"/>
        <end position="1710"/>
    </location>
</feature>
<feature type="compositionally biased region" description="Low complexity" evidence="7">
    <location>
        <begin position="2059"/>
        <end position="2069"/>
    </location>
</feature>
<feature type="compositionally biased region" description="Polar residues" evidence="7">
    <location>
        <begin position="2037"/>
        <end position="2055"/>
    </location>
</feature>
<evidence type="ECO:0000256" key="3">
    <source>
        <dbReference type="ARBA" id="ARBA00022522"/>
    </source>
</evidence>
<comment type="function">
    <text evidence="5">In the vertebrate host, binds to highly sulfated heparan sulfate proteoglycans (HSPGs) on the surface of host hepatocytes and is required for sporozoite invasion of the host hepatocytes.</text>
</comment>
<reference evidence="9 10" key="1">
    <citation type="journal article" date="2020" name="G3 (Bethesda)">
        <title>Improved Reference Genome for Cyclotella cryptica CCMP332, a Model for Cell Wall Morphogenesis, Salinity Adaptation, and Lipid Production in Diatoms (Bacillariophyta).</title>
        <authorList>
            <person name="Roberts W.R."/>
            <person name="Downey K.M."/>
            <person name="Ruck E.C."/>
            <person name="Traller J.C."/>
            <person name="Alverson A.J."/>
        </authorList>
    </citation>
    <scope>NUCLEOTIDE SEQUENCE [LARGE SCALE GENOMIC DNA]</scope>
    <source>
        <strain evidence="9 10">CCMP332</strain>
    </source>
</reference>
<feature type="compositionally biased region" description="Polar residues" evidence="7">
    <location>
        <begin position="1862"/>
        <end position="1872"/>
    </location>
</feature>
<feature type="compositionally biased region" description="Polar residues" evidence="7">
    <location>
        <begin position="1725"/>
        <end position="1735"/>
    </location>
</feature>
<keyword evidence="8" id="KW-0472">Membrane</keyword>
<comment type="similarity">
    <text evidence="1">Belongs to the plasmodium circumsporozoite protein family.</text>
</comment>
<feature type="compositionally biased region" description="Polar residues" evidence="7">
    <location>
        <begin position="1609"/>
        <end position="1626"/>
    </location>
</feature>
<feature type="compositionally biased region" description="Low complexity" evidence="7">
    <location>
        <begin position="1886"/>
        <end position="1899"/>
    </location>
</feature>
<feature type="compositionally biased region" description="Low complexity" evidence="7">
    <location>
        <begin position="2077"/>
        <end position="2087"/>
    </location>
</feature>
<evidence type="ECO:0000313" key="9">
    <source>
        <dbReference type="EMBL" id="KAL3782646.1"/>
    </source>
</evidence>
<dbReference type="Proteomes" id="UP001516023">
    <property type="component" value="Unassembled WGS sequence"/>
</dbReference>
<feature type="compositionally biased region" description="Low complexity" evidence="7">
    <location>
        <begin position="1813"/>
        <end position="1824"/>
    </location>
</feature>
<feature type="compositionally biased region" description="Basic and acidic residues" evidence="7">
    <location>
        <begin position="23"/>
        <end position="36"/>
    </location>
</feature>
<feature type="compositionally biased region" description="Polar residues" evidence="7">
    <location>
        <begin position="1836"/>
        <end position="1854"/>
    </location>
</feature>
<feature type="compositionally biased region" description="Polar residues" evidence="7">
    <location>
        <begin position="1792"/>
        <end position="1812"/>
    </location>
</feature>
<comment type="function">
    <text evidence="6">Essential sporozoite protein. In the mosquito vector, required for sporozoite development in the oocyst, migration through the vector hemolymph and entry into the vector salivary glands. In the vertebrate host, required for sporozoite migration through the host dermis and infection of host hepatocytes. Binds to highly sulfated heparan sulfate proteoglycans (HSPGs) on the surface of host hepatocytes.</text>
</comment>